<evidence type="ECO:0000256" key="6">
    <source>
        <dbReference type="RuleBase" id="RU003540"/>
    </source>
</evidence>
<evidence type="ECO:0000256" key="2">
    <source>
        <dbReference type="ARBA" id="ARBA00022737"/>
    </source>
</evidence>
<dbReference type="FunFam" id="1.10.220.10:FF:000004">
    <property type="entry name" value="Annexin"/>
    <property type="match status" value="1"/>
</dbReference>
<reference evidence="7 8" key="1">
    <citation type="journal article" date="2016" name="Genome Biol. Evol.">
        <title>Gene Family Evolution Reflects Adaptation to Soil Environmental Stressors in the Genome of the Collembolan Orchesella cincta.</title>
        <authorList>
            <person name="Faddeeva-Vakhrusheva A."/>
            <person name="Derks M.F."/>
            <person name="Anvar S.Y."/>
            <person name="Agamennone V."/>
            <person name="Suring W."/>
            <person name="Smit S."/>
            <person name="van Straalen N.M."/>
            <person name="Roelofs D."/>
        </authorList>
    </citation>
    <scope>NUCLEOTIDE SEQUENCE [LARGE SCALE GENOMIC DNA]</scope>
    <source>
        <tissue evidence="7">Mixed pool</tissue>
    </source>
</reference>
<dbReference type="FunFam" id="1.10.220.10:FF:000002">
    <property type="entry name" value="Annexin"/>
    <property type="match status" value="1"/>
</dbReference>
<keyword evidence="8" id="KW-1185">Reference proteome</keyword>
<keyword evidence="5 6" id="KW-0111">Calcium/phospholipid-binding</keyword>
<keyword evidence="3 6" id="KW-0106">Calcium</keyword>
<dbReference type="PANTHER" id="PTHR10502:SF177">
    <property type="entry name" value="ANNEXIN B10"/>
    <property type="match status" value="1"/>
</dbReference>
<dbReference type="InterPro" id="IPR018252">
    <property type="entry name" value="Annexin_repeat_CS"/>
</dbReference>
<dbReference type="GO" id="GO:0005886">
    <property type="term" value="C:plasma membrane"/>
    <property type="evidence" value="ECO:0007669"/>
    <property type="project" value="TreeGrafter"/>
</dbReference>
<evidence type="ECO:0000313" key="8">
    <source>
        <dbReference type="Proteomes" id="UP000094527"/>
    </source>
</evidence>
<comment type="similarity">
    <text evidence="1 6">Belongs to the annexin family.</text>
</comment>
<dbReference type="GO" id="GO:0005509">
    <property type="term" value="F:calcium ion binding"/>
    <property type="evidence" value="ECO:0007669"/>
    <property type="project" value="InterPro"/>
</dbReference>
<organism evidence="7 8">
    <name type="scientific">Orchesella cincta</name>
    <name type="common">Springtail</name>
    <name type="synonym">Podura cincta</name>
    <dbReference type="NCBI Taxonomy" id="48709"/>
    <lineage>
        <taxon>Eukaryota</taxon>
        <taxon>Metazoa</taxon>
        <taxon>Ecdysozoa</taxon>
        <taxon>Arthropoda</taxon>
        <taxon>Hexapoda</taxon>
        <taxon>Collembola</taxon>
        <taxon>Entomobryomorpha</taxon>
        <taxon>Entomobryoidea</taxon>
        <taxon>Orchesellidae</taxon>
        <taxon>Orchesellinae</taxon>
        <taxon>Orchesella</taxon>
    </lineage>
</organism>
<keyword evidence="4 6" id="KW-0041">Annexin</keyword>
<dbReference type="EMBL" id="LJIJ01000706">
    <property type="protein sequence ID" value="ODM95151.1"/>
    <property type="molecule type" value="Genomic_DNA"/>
</dbReference>
<evidence type="ECO:0000256" key="1">
    <source>
        <dbReference type="ARBA" id="ARBA00007831"/>
    </source>
</evidence>
<dbReference type="GO" id="GO:0001786">
    <property type="term" value="F:phosphatidylserine binding"/>
    <property type="evidence" value="ECO:0007669"/>
    <property type="project" value="TreeGrafter"/>
</dbReference>
<dbReference type="AlphaFoldDB" id="A0A1D2MQL6"/>
<dbReference type="PRINTS" id="PR00196">
    <property type="entry name" value="ANNEXIN"/>
</dbReference>
<dbReference type="SUPFAM" id="SSF47874">
    <property type="entry name" value="Annexin"/>
    <property type="match status" value="1"/>
</dbReference>
<dbReference type="FunFam" id="1.10.220.10:FF:000003">
    <property type="entry name" value="Annexin"/>
    <property type="match status" value="1"/>
</dbReference>
<proteinExistence type="inferred from homology"/>
<dbReference type="InterPro" id="IPR001464">
    <property type="entry name" value="Annexin"/>
</dbReference>
<accession>A0A1D2MQL6</accession>
<dbReference type="PROSITE" id="PS00223">
    <property type="entry name" value="ANNEXIN_1"/>
    <property type="match status" value="3"/>
</dbReference>
<protein>
    <recommendedName>
        <fullName evidence="6">Annexin</fullName>
    </recommendedName>
</protein>
<gene>
    <name evidence="7" type="ORF">Ocin01_11540</name>
</gene>
<evidence type="ECO:0000256" key="4">
    <source>
        <dbReference type="ARBA" id="ARBA00023216"/>
    </source>
</evidence>
<dbReference type="GO" id="GO:0005544">
    <property type="term" value="F:calcium-dependent phospholipid binding"/>
    <property type="evidence" value="ECO:0007669"/>
    <property type="project" value="UniProtKB-KW"/>
</dbReference>
<dbReference type="GO" id="GO:0012506">
    <property type="term" value="C:vesicle membrane"/>
    <property type="evidence" value="ECO:0007669"/>
    <property type="project" value="TreeGrafter"/>
</dbReference>
<dbReference type="SMART" id="SM00335">
    <property type="entry name" value="ANX"/>
    <property type="match status" value="4"/>
</dbReference>
<comment type="domain">
    <text evidence="6">A pair of annexin repeats may form one binding site for calcium and phospholipid.</text>
</comment>
<dbReference type="FunFam" id="1.10.220.10:FF:000001">
    <property type="entry name" value="Annexin"/>
    <property type="match status" value="1"/>
</dbReference>
<dbReference type="Proteomes" id="UP000094527">
    <property type="component" value="Unassembled WGS sequence"/>
</dbReference>
<dbReference type="GO" id="GO:0005737">
    <property type="term" value="C:cytoplasm"/>
    <property type="evidence" value="ECO:0007669"/>
    <property type="project" value="TreeGrafter"/>
</dbReference>
<dbReference type="InterPro" id="IPR037104">
    <property type="entry name" value="Annexin_sf"/>
</dbReference>
<dbReference type="PROSITE" id="PS51897">
    <property type="entry name" value="ANNEXIN_2"/>
    <property type="match status" value="4"/>
</dbReference>
<evidence type="ECO:0000256" key="5">
    <source>
        <dbReference type="ARBA" id="ARBA00023302"/>
    </source>
</evidence>
<dbReference type="OMA" id="WAGENND"/>
<name>A0A1D2MQL6_ORCCI</name>
<dbReference type="OrthoDB" id="37886at2759"/>
<comment type="caution">
    <text evidence="7">The sequence shown here is derived from an EMBL/GenBank/DDBJ whole genome shotgun (WGS) entry which is preliminary data.</text>
</comment>
<dbReference type="Pfam" id="PF00191">
    <property type="entry name" value="Annexin"/>
    <property type="match status" value="4"/>
</dbReference>
<dbReference type="PANTHER" id="PTHR10502">
    <property type="entry name" value="ANNEXIN"/>
    <property type="match status" value="1"/>
</dbReference>
<dbReference type="GO" id="GO:0005634">
    <property type="term" value="C:nucleus"/>
    <property type="evidence" value="ECO:0007669"/>
    <property type="project" value="TreeGrafter"/>
</dbReference>
<evidence type="ECO:0000256" key="3">
    <source>
        <dbReference type="ARBA" id="ARBA00022837"/>
    </source>
</evidence>
<dbReference type="InterPro" id="IPR018502">
    <property type="entry name" value="Annexin_repeat"/>
</dbReference>
<evidence type="ECO:0000313" key="7">
    <source>
        <dbReference type="EMBL" id="ODM95151.1"/>
    </source>
</evidence>
<keyword evidence="2 6" id="KW-0677">Repeat</keyword>
<dbReference type="STRING" id="48709.A0A1D2MQL6"/>
<sequence length="318" mass="35338">MGDAFDPTIKPHYPFDALEDARALRAAMKGFGTDEDAIIDVLTKRCAGQRMEIETEFKNEFGRDLIKDLKSELGGKFEKLILALMEPYYDYLAKELNNAMAKIGTNEDVLTEVLCTRGNAEIALINEAYGRLFGKSLEDDISSEVSGHYKRLLVMLLTCSRNEHVVEPELAADMAGSLYDAGEGTLGTDEEAFTTLLAHHSFYQLKMVFDEYEKLSGKTFQQAAESELSGDLKEAVLTIARRTESLPRYFAERLKDAMKGAGTDEAALIRIIVSRSEIDLAAIKKEYMALYHKTLESAIKAETGGDFEKALLSILEGN</sequence>
<dbReference type="Gene3D" id="1.10.220.10">
    <property type="entry name" value="Annexin"/>
    <property type="match status" value="4"/>
</dbReference>